<evidence type="ECO:0000313" key="2">
    <source>
        <dbReference type="Proteomes" id="UP000002743"/>
    </source>
</evidence>
<dbReference type="SUPFAM" id="SSF63829">
    <property type="entry name" value="Calcium-dependent phosphotriesterase"/>
    <property type="match status" value="1"/>
</dbReference>
<dbReference type="EMBL" id="CP001674">
    <property type="protein sequence ID" value="ACT51519.1"/>
    <property type="molecule type" value="Genomic_DNA"/>
</dbReference>
<accession>C6X9X8</accession>
<name>C6X9X8_METGS</name>
<protein>
    <submittedName>
        <fullName evidence="1">Uncharacterized protein</fullName>
    </submittedName>
</protein>
<dbReference type="eggNOG" id="COG3391">
    <property type="taxonomic scope" value="Bacteria"/>
</dbReference>
<dbReference type="Proteomes" id="UP000002743">
    <property type="component" value="Chromosome"/>
</dbReference>
<gene>
    <name evidence="1" type="ordered locus">Msip34_2277</name>
</gene>
<dbReference type="KEGG" id="mei:Msip34_2277"/>
<evidence type="ECO:0000313" key="1">
    <source>
        <dbReference type="EMBL" id="ACT51519.1"/>
    </source>
</evidence>
<reference evidence="2" key="1">
    <citation type="submission" date="2009-07" db="EMBL/GenBank/DDBJ databases">
        <title>Complete sequence of chromosome of Methylovorus sp. SIP3-4.</title>
        <authorList>
            <person name="Lucas S."/>
            <person name="Copeland A."/>
            <person name="Lapidus A."/>
            <person name="Glavina del Rio T."/>
            <person name="Tice H."/>
            <person name="Bruce D."/>
            <person name="Goodwin L."/>
            <person name="Pitluck S."/>
            <person name="Clum A."/>
            <person name="Larimer F."/>
            <person name="Land M."/>
            <person name="Hauser L."/>
            <person name="Kyrpides N."/>
            <person name="Mikhailova N."/>
            <person name="Kayluzhnaya M."/>
            <person name="Chistoserdova L."/>
        </authorList>
    </citation>
    <scope>NUCLEOTIDE SEQUENCE [LARGE SCALE GENOMIC DNA]</scope>
    <source>
        <strain evidence="2">SIP3-4</strain>
    </source>
</reference>
<dbReference type="AlphaFoldDB" id="C6X9X8"/>
<reference evidence="1 2" key="2">
    <citation type="journal article" date="2011" name="J. Bacteriol.">
        <title>Genomes of three methylotrophs from a single niche uncover genetic and metabolic divergence of Methylophilaceae.</title>
        <authorList>
            <person name="Lapidus A."/>
            <person name="Clum A."/>
            <person name="Labutti K."/>
            <person name="Kaluzhnaya M.G."/>
            <person name="Lim S."/>
            <person name="Beck D.A."/>
            <person name="Glavina Del Rio T."/>
            <person name="Nolan M."/>
            <person name="Mavromatis K."/>
            <person name="Huntemann M."/>
            <person name="Lucas S."/>
            <person name="Lidstrom M.E."/>
            <person name="Ivanova N."/>
            <person name="Chistoserdova L."/>
        </authorList>
    </citation>
    <scope>NUCLEOTIDE SEQUENCE [LARGE SCALE GENOMIC DNA]</scope>
    <source>
        <strain evidence="1 2">SIP3-4</strain>
    </source>
</reference>
<dbReference type="HOGENOM" id="CLU_882263_0_0_4"/>
<sequence>MPRVGNGTPAACALHNRVFFPILSGTESRQMTQAMITMRREFESEMRVAMTLNRFTAISALFASLWLALPASAQVLPEAQIGVRIPLAKKPTTRPMGVAYSPLHQRYFVADGGLGPVPGSMDITTSRSEVHVFDASGKYLQSALPGLDNRAIYFNPNTKLIETITYNVSSSAGFTPGTGIYSLEINDKGELTENTRDIISFNPAFGDAATMPSYDAKTQRYYAKQERSNRVWVVDPKQREKVSEIVLDLDAAGARFDDISDHFIAYTGIAGEELAVLDVDHKAVLVFDLNGKLVGKSALPPTLKLLSQNHYNGVGYSNGMVFVYAEREGEFGTYLGFKVSDQVAP</sequence>
<keyword evidence="2" id="KW-1185">Reference proteome</keyword>
<proteinExistence type="predicted"/>
<dbReference type="STRING" id="582744.Msip34_2277"/>
<organism evidence="1 2">
    <name type="scientific">Methylovorus glucosotrophus (strain SIP3-4)</name>
    <dbReference type="NCBI Taxonomy" id="582744"/>
    <lineage>
        <taxon>Bacteria</taxon>
        <taxon>Pseudomonadati</taxon>
        <taxon>Pseudomonadota</taxon>
        <taxon>Betaproteobacteria</taxon>
        <taxon>Nitrosomonadales</taxon>
        <taxon>Methylophilaceae</taxon>
        <taxon>Methylovorus</taxon>
    </lineage>
</organism>